<feature type="transmembrane region" description="Helical" evidence="4">
    <location>
        <begin position="250"/>
        <end position="270"/>
    </location>
</feature>
<evidence type="ECO:0000256" key="4">
    <source>
        <dbReference type="SAM" id="Phobius"/>
    </source>
</evidence>
<accession>A0A0B4XIR1</accession>
<feature type="transmembrane region" description="Helical" evidence="4">
    <location>
        <begin position="346"/>
        <end position="365"/>
    </location>
</feature>
<dbReference type="CDD" id="cd17324">
    <property type="entry name" value="MFS_NepI_like"/>
    <property type="match status" value="1"/>
</dbReference>
<feature type="transmembrane region" description="Helical" evidence="4">
    <location>
        <begin position="165"/>
        <end position="184"/>
    </location>
</feature>
<evidence type="ECO:0000256" key="3">
    <source>
        <dbReference type="ARBA" id="ARBA00023136"/>
    </source>
</evidence>
<dbReference type="Proteomes" id="UP000031368">
    <property type="component" value="Plasmid pRgalR602c"/>
</dbReference>
<reference evidence="6 7" key="1">
    <citation type="submission" date="2013-11" db="EMBL/GenBank/DDBJ databases">
        <title>Complete genome sequence of Rhizobium gallicum bv. gallicum R602.</title>
        <authorList>
            <person name="Bustos P."/>
            <person name="Santamaria R.I."/>
            <person name="Lozano L."/>
            <person name="Acosta J.L."/>
            <person name="Ormeno-Orrillo E."/>
            <person name="Rogel M.A."/>
            <person name="Romero D."/>
            <person name="Cevallos M.A."/>
            <person name="Martinez-Romero E."/>
            <person name="Gonzalez V."/>
        </authorList>
    </citation>
    <scope>NUCLEOTIDE SEQUENCE [LARGE SCALE GENOMIC DNA]</scope>
    <source>
        <strain evidence="6 7">R602</strain>
        <plasmid evidence="6 7">pRgalR602c</plasmid>
    </source>
</reference>
<gene>
    <name evidence="6" type="ORF">RGR602_PC02273</name>
</gene>
<dbReference type="KEGG" id="rga:RGR602_PC02273"/>
<dbReference type="PANTHER" id="PTHR42910:SF1">
    <property type="entry name" value="MAJOR FACILITATOR SUPERFAMILY (MFS) PROFILE DOMAIN-CONTAINING PROTEIN"/>
    <property type="match status" value="1"/>
</dbReference>
<feature type="transmembrane region" description="Helical" evidence="4">
    <location>
        <begin position="103"/>
        <end position="125"/>
    </location>
</feature>
<feature type="domain" description="Major facilitator superfamily (MFS) profile" evidence="5">
    <location>
        <begin position="8"/>
        <end position="396"/>
    </location>
</feature>
<proteinExistence type="predicted"/>
<feature type="transmembrane region" description="Helical" evidence="4">
    <location>
        <begin position="223"/>
        <end position="244"/>
    </location>
</feature>
<dbReference type="SUPFAM" id="SSF103473">
    <property type="entry name" value="MFS general substrate transporter"/>
    <property type="match status" value="1"/>
</dbReference>
<evidence type="ECO:0000256" key="2">
    <source>
        <dbReference type="ARBA" id="ARBA00022989"/>
    </source>
</evidence>
<dbReference type="HOGENOM" id="CLU_001265_23_0_5"/>
<dbReference type="GO" id="GO:0022857">
    <property type="term" value="F:transmembrane transporter activity"/>
    <property type="evidence" value="ECO:0007669"/>
    <property type="project" value="InterPro"/>
</dbReference>
<feature type="transmembrane region" description="Helical" evidence="4">
    <location>
        <begin position="12"/>
        <end position="31"/>
    </location>
</feature>
<feature type="transmembrane region" description="Helical" evidence="4">
    <location>
        <begin position="137"/>
        <end position="159"/>
    </location>
</feature>
<feature type="transmembrane region" description="Helical" evidence="4">
    <location>
        <begin position="277"/>
        <end position="298"/>
    </location>
</feature>
<organism evidence="6 7">
    <name type="scientific">Rhizobium gallicum bv. gallicum R602sp</name>
    <dbReference type="NCBI Taxonomy" id="1041138"/>
    <lineage>
        <taxon>Bacteria</taxon>
        <taxon>Pseudomonadati</taxon>
        <taxon>Pseudomonadota</taxon>
        <taxon>Alphaproteobacteria</taxon>
        <taxon>Hyphomicrobiales</taxon>
        <taxon>Rhizobiaceae</taxon>
        <taxon>Rhizobium/Agrobacterium group</taxon>
        <taxon>Rhizobium</taxon>
    </lineage>
</organism>
<dbReference type="InterPro" id="IPR020846">
    <property type="entry name" value="MFS_dom"/>
</dbReference>
<evidence type="ECO:0000259" key="5">
    <source>
        <dbReference type="PROSITE" id="PS50850"/>
    </source>
</evidence>
<evidence type="ECO:0000256" key="1">
    <source>
        <dbReference type="ARBA" id="ARBA00022692"/>
    </source>
</evidence>
<keyword evidence="2 4" id="KW-1133">Transmembrane helix</keyword>
<dbReference type="PANTHER" id="PTHR42910">
    <property type="entry name" value="TRANSPORTER SCO4007-RELATED"/>
    <property type="match status" value="1"/>
</dbReference>
<keyword evidence="6" id="KW-0614">Plasmid</keyword>
<keyword evidence="7" id="KW-1185">Reference proteome</keyword>
<name>A0A0B4XIR1_9HYPH</name>
<dbReference type="PROSITE" id="PS50850">
    <property type="entry name" value="MFS"/>
    <property type="match status" value="1"/>
</dbReference>
<feature type="transmembrane region" description="Helical" evidence="4">
    <location>
        <begin position="51"/>
        <end position="68"/>
    </location>
</feature>
<feature type="transmembrane region" description="Helical" evidence="4">
    <location>
        <begin position="371"/>
        <end position="391"/>
    </location>
</feature>
<protein>
    <submittedName>
        <fullName evidence="6">Major facilitator superfamily protein</fullName>
    </submittedName>
</protein>
<feature type="transmembrane region" description="Helical" evidence="4">
    <location>
        <begin position="304"/>
        <end position="326"/>
    </location>
</feature>
<dbReference type="InterPro" id="IPR036259">
    <property type="entry name" value="MFS_trans_sf"/>
</dbReference>
<keyword evidence="3 4" id="KW-0472">Membrane</keyword>
<keyword evidence="1 4" id="KW-0812">Transmembrane</keyword>
<dbReference type="EMBL" id="CP006880">
    <property type="protein sequence ID" value="AJD46292.1"/>
    <property type="molecule type" value="Genomic_DNA"/>
</dbReference>
<feature type="transmembrane region" description="Helical" evidence="4">
    <location>
        <begin position="80"/>
        <end position="97"/>
    </location>
</feature>
<dbReference type="Gene3D" id="1.20.1250.20">
    <property type="entry name" value="MFS general substrate transporter like domains"/>
    <property type="match status" value="1"/>
</dbReference>
<dbReference type="Pfam" id="PF07690">
    <property type="entry name" value="MFS_1"/>
    <property type="match status" value="1"/>
</dbReference>
<sequence length="406" mass="41636">MTPSGSAARIAGGLEFIIAGVCGAIVANLYFAQPVVGEIGAALGLSPERAGLIVTLTQLGYCCGLLLLVPLGDILENRRLALSVLAIGFIAAVTMAVTKSHIVFLLASIGLGVGSVSVQILLPYAAALADPQRQGVVVGRVMAGILTGIMLSRPVSALIAGALGWRSVFGLAAVVCVLAAVSIWRRMPPRKPDSTTNYAGIIRSLFSAATNNRLLQRRAAYQFLMFYSYTLFWTALPLLLFGSAYGMNHLQVSLIALAGASGAAMSPVAGKIADRGLIIPGTTIALAVGVLAWVIVAFGASGGAIGVIVLTLGAIVLDGAVPVSLVMSQRELFSAHPEQRSRLNGLFMAMFFVGGALGASVGVWAFESQGWLGVVVAGAAGPAAALVLHLISTARRSTTIVGGTSK</sequence>
<evidence type="ECO:0000313" key="7">
    <source>
        <dbReference type="Proteomes" id="UP000031368"/>
    </source>
</evidence>
<evidence type="ECO:0000313" key="6">
    <source>
        <dbReference type="EMBL" id="AJD46292.1"/>
    </source>
</evidence>
<geneLocation type="plasmid" evidence="6 7">
    <name>pRgalR602c</name>
</geneLocation>
<dbReference type="InterPro" id="IPR011701">
    <property type="entry name" value="MFS"/>
</dbReference>
<dbReference type="AlphaFoldDB" id="A0A0B4XIR1"/>